<feature type="compositionally biased region" description="Basic and acidic residues" evidence="2">
    <location>
        <begin position="966"/>
        <end position="975"/>
    </location>
</feature>
<evidence type="ECO:0000313" key="3">
    <source>
        <dbReference type="EMBL" id="KAG5457698.1"/>
    </source>
</evidence>
<organism evidence="3 4">
    <name type="scientific">Olpidium bornovanus</name>
    <dbReference type="NCBI Taxonomy" id="278681"/>
    <lineage>
        <taxon>Eukaryota</taxon>
        <taxon>Fungi</taxon>
        <taxon>Fungi incertae sedis</taxon>
        <taxon>Olpidiomycota</taxon>
        <taxon>Olpidiomycotina</taxon>
        <taxon>Olpidiomycetes</taxon>
        <taxon>Olpidiales</taxon>
        <taxon>Olpidiaceae</taxon>
        <taxon>Olpidium</taxon>
    </lineage>
</organism>
<dbReference type="AlphaFoldDB" id="A0A8H7ZRE1"/>
<gene>
    <name evidence="3" type="ORF">BJ554DRAFT_2221</name>
</gene>
<sequence length="1088" mass="117209">MRCMDRYAKHARLINAVYPAPPETAPCSNELSYLIFYASSRPAKLTKVGAYLEKRCRKDVWYKRKVENQVTLHIIDGLMGACHKDLNLFSKQTIKIISSILDTNDLSLMSQAAHSFVRFSRYHNGSTLGVDAEFTASYEALVARFCDLCQQSSGDLQRDGMHRLIGLRAALGIVVSESLYGSEFAKQMSMLVPAILGNISSPTVCRATSRQILASRPSLSVSSPTLSPAPAGNDLPSPRSIVGSAGSLNGNHELQSIESSADFLKPGHRYSIHSRAVAGFPAGAVAESATTAASAPPAALPQKCPTAEDLNNMSLYTLKKLVRNSGSNVNLVMGPLLEFLDRSQRGWTRSSADFAVSLVRVVATSMQQQWRYLVVTELLSYLDETASLLPGAHPLAPSSEERQQKGKEDAPAAPSEELLVKKAFALVSIIATLLTARISLVGISILELLNNLLEHLMRIVVFANRRANAPPSGTAGQDAGEDSQEVAIKRTREGLVTAIGGLAANLYYVNQVPDIVSHLVSKLGDAHLIAMADSQGSTLVLPELRRAMIDVLHHVFQVNNDEMDGIKRAVKRSKKGGMHRSPISLDLIATGVGLLTDKDQGSFPAVDILRMGLPKNVAPTCSLTYFDLPVEGVRSAYASFITTAMKPLVDLPNPNDRKSGECVTISVQAATEPEKSAKHSRSSGRLYRTFRSALHRSVFDLANAPYASPADYHAILDIFRRLLLGFGDDELPKSIAILLKIQALHRDLDDPAKQRASLSLVLEYLLFVADTFDLAELEDYLMRVRRSSTDCSNGRRLLPNRLSHPRLIFFLSRFQIKAHRLRNGQYSPVFYPQSALKNVPAEASDTLEGLEKAVRPPSAPVASAEPAAADASTGDSGAQSSQGEYFPVGPPHPVASEIAALIDRDPAFAGQDIGDKLQREYSPGDYLRTVPVSSGAGGHHHDGAEHSRADLELGPPSSARQQRIRTSRDLDELRVRQHAIASQAASDVAGRAAGTAAGGNGEPGEAHYDAGDINVDDLRDAFLAAEIAGSDDEHLSSRNSLGSRRASGHGRRGASGGVVSPGSEPSDVDDADADADFRSVGKEDSEVN</sequence>
<dbReference type="InterPro" id="IPR049150">
    <property type="entry name" value="EFR3_HEAT-like_rpt"/>
</dbReference>
<proteinExistence type="inferred from homology"/>
<dbReference type="OrthoDB" id="19232at2759"/>
<feature type="region of interest" description="Disordered" evidence="2">
    <location>
        <begin position="926"/>
        <end position="1011"/>
    </location>
</feature>
<dbReference type="InterPro" id="IPR039786">
    <property type="entry name" value="EFR3"/>
</dbReference>
<feature type="compositionally biased region" description="Basic and acidic residues" evidence="2">
    <location>
        <begin position="399"/>
        <end position="410"/>
    </location>
</feature>
<dbReference type="EMBL" id="JAEFCI010009635">
    <property type="protein sequence ID" value="KAG5457698.1"/>
    <property type="molecule type" value="Genomic_DNA"/>
</dbReference>
<keyword evidence="4" id="KW-1185">Reference proteome</keyword>
<evidence type="ECO:0008006" key="5">
    <source>
        <dbReference type="Google" id="ProtNLM"/>
    </source>
</evidence>
<feature type="compositionally biased region" description="Low complexity" evidence="2">
    <location>
        <begin position="860"/>
        <end position="883"/>
    </location>
</feature>
<dbReference type="SUPFAM" id="SSF48371">
    <property type="entry name" value="ARM repeat"/>
    <property type="match status" value="1"/>
</dbReference>
<comment type="similarity">
    <text evidence="1">Belongs to the EFR3 family.</text>
</comment>
<dbReference type="InterPro" id="IPR016024">
    <property type="entry name" value="ARM-type_fold"/>
</dbReference>
<comment type="caution">
    <text evidence="3">The sequence shown here is derived from an EMBL/GenBank/DDBJ whole genome shotgun (WGS) entry which is preliminary data.</text>
</comment>
<evidence type="ECO:0000256" key="1">
    <source>
        <dbReference type="ARBA" id="ARBA00010216"/>
    </source>
</evidence>
<feature type="region of interest" description="Disordered" evidence="2">
    <location>
        <begin position="392"/>
        <end position="413"/>
    </location>
</feature>
<feature type="region of interest" description="Disordered" evidence="2">
    <location>
        <begin position="853"/>
        <end position="890"/>
    </location>
</feature>
<name>A0A8H7ZRE1_9FUNG</name>
<feature type="region of interest" description="Disordered" evidence="2">
    <location>
        <begin position="1029"/>
        <end position="1088"/>
    </location>
</feature>
<dbReference type="Pfam" id="PF21072">
    <property type="entry name" value="EFR3"/>
    <property type="match status" value="1"/>
</dbReference>
<accession>A0A8H7ZRE1</accession>
<dbReference type="GO" id="GO:0072659">
    <property type="term" value="P:protein localization to plasma membrane"/>
    <property type="evidence" value="ECO:0007669"/>
    <property type="project" value="InterPro"/>
</dbReference>
<dbReference type="PANTHER" id="PTHR47766">
    <property type="entry name" value="PROTEIN EFR3"/>
    <property type="match status" value="1"/>
</dbReference>
<dbReference type="Proteomes" id="UP000673691">
    <property type="component" value="Unassembled WGS sequence"/>
</dbReference>
<feature type="compositionally biased region" description="Low complexity" evidence="2">
    <location>
        <begin position="981"/>
        <end position="995"/>
    </location>
</feature>
<dbReference type="PANTHER" id="PTHR47766:SF1">
    <property type="entry name" value="PROTEIN EFR3"/>
    <property type="match status" value="1"/>
</dbReference>
<evidence type="ECO:0000313" key="4">
    <source>
        <dbReference type="Proteomes" id="UP000673691"/>
    </source>
</evidence>
<evidence type="ECO:0000256" key="2">
    <source>
        <dbReference type="SAM" id="MobiDB-lite"/>
    </source>
</evidence>
<feature type="compositionally biased region" description="Basic and acidic residues" evidence="2">
    <location>
        <begin position="1075"/>
        <end position="1088"/>
    </location>
</feature>
<feature type="compositionally biased region" description="Basic and acidic residues" evidence="2">
    <location>
        <begin position="939"/>
        <end position="951"/>
    </location>
</feature>
<reference evidence="3 4" key="1">
    <citation type="journal article" name="Sci. Rep.">
        <title>Genome-scale phylogenetic analyses confirm Olpidium as the closest living zoosporic fungus to the non-flagellated, terrestrial fungi.</title>
        <authorList>
            <person name="Chang Y."/>
            <person name="Rochon D."/>
            <person name="Sekimoto S."/>
            <person name="Wang Y."/>
            <person name="Chovatia M."/>
            <person name="Sandor L."/>
            <person name="Salamov A."/>
            <person name="Grigoriev I.V."/>
            <person name="Stajich J.E."/>
            <person name="Spatafora J.W."/>
        </authorList>
    </citation>
    <scope>NUCLEOTIDE SEQUENCE [LARGE SCALE GENOMIC DNA]</scope>
    <source>
        <strain evidence="3">S191</strain>
    </source>
</reference>
<protein>
    <recommendedName>
        <fullName evidence="5">Protein EFR3</fullName>
    </recommendedName>
</protein>